<evidence type="ECO:0000256" key="10">
    <source>
        <dbReference type="ARBA" id="ARBA00023242"/>
    </source>
</evidence>
<evidence type="ECO:0000256" key="4">
    <source>
        <dbReference type="ARBA" id="ARBA00022737"/>
    </source>
</evidence>
<dbReference type="Gene3D" id="3.30.160.60">
    <property type="entry name" value="Classic Zinc Finger"/>
    <property type="match status" value="7"/>
</dbReference>
<sequence length="706" mass="79649">MHVLIYTGNSVSLAVDNAVCARGFVVDNAVLASGFNVLVSDHIPHSTVNSEPHPVPHINQDTFPVVALVVPGTLKKHYGPEWHAIDDVFRTVMDVFKMEREIGTLALEASNDTDIKEEKLQEGNVLDLQVTGIKTECMDCSYEVKPKMTFDKTHMPIGISFVKNEVDMSTVYLEGNELDLHMTEIKTECMDHSYDLKSEMTFDESPVPIDFPVVKSEAELKSSSFMPISCDVSSWQICVNVTIHNDYFRVLVRFALKTCEFVYVIDLSLDCRVPKSQLRHPPSLPNMGLTAVVTVDEACEKHKEKDEVELQVTAEQNELFTEGTGVPPCCPSITEDECLETREKNFKCDVCGKCFFDSIELKRHTVLHKRKRPLISDDCGKDCLQVDLLKINACIHTGDQIWSCDICRKRYLETIRHTGNKTSFISDVCGKIFMNSYSLKHHARVNSGEKAFCCDICGKKFSFTYNLRQHTLVHTGEKAFSCDICGKKFSLSGNLKKHALVHTGQKAFSCDICGKKFSLSSTLRRHTRVHSGEKPFTCDTCGKKFSQSSSLNQHALSHTGEKAFSCDICGKKFSLPGNLKKHKLVHSGQKAFSCDICFSSSLWAEARRCTITFTFNFILEYAIRKVQDNREAFPVHCGLKQGDALSPLPFNFILEYAIRKVQDNREGLELNGLHQLFVYADDVNMLGKTPKRLGKTRKFYLKQIKR</sequence>
<evidence type="ECO:0000313" key="13">
    <source>
        <dbReference type="EMBL" id="KAJ4425930.1"/>
    </source>
</evidence>
<comment type="similarity">
    <text evidence="2">Belongs to the krueppel C2H2-type zinc-finger protein family.</text>
</comment>
<evidence type="ECO:0000256" key="8">
    <source>
        <dbReference type="ARBA" id="ARBA00023125"/>
    </source>
</evidence>
<feature type="domain" description="C2H2-type" evidence="12">
    <location>
        <begin position="346"/>
        <end position="373"/>
    </location>
</feature>
<proteinExistence type="inferred from homology"/>
<feature type="domain" description="C2H2-type" evidence="12">
    <location>
        <begin position="508"/>
        <end position="535"/>
    </location>
</feature>
<feature type="domain" description="C2H2-type" evidence="12">
    <location>
        <begin position="452"/>
        <end position="479"/>
    </location>
</feature>
<dbReference type="Pfam" id="PF00078">
    <property type="entry name" value="RVT_1"/>
    <property type="match status" value="1"/>
</dbReference>
<keyword evidence="4" id="KW-0677">Repeat</keyword>
<comment type="caution">
    <text evidence="13">The sequence shown here is derived from an EMBL/GenBank/DDBJ whole genome shotgun (WGS) entry which is preliminary data.</text>
</comment>
<keyword evidence="10" id="KW-0539">Nucleus</keyword>
<keyword evidence="7" id="KW-0805">Transcription regulation</keyword>
<keyword evidence="14" id="KW-1185">Reference proteome</keyword>
<dbReference type="PROSITE" id="PS50157">
    <property type="entry name" value="ZINC_FINGER_C2H2_2"/>
    <property type="match status" value="7"/>
</dbReference>
<evidence type="ECO:0000256" key="11">
    <source>
        <dbReference type="PROSITE-ProRule" id="PRU00042"/>
    </source>
</evidence>
<feature type="domain" description="C2H2-type" evidence="12">
    <location>
        <begin position="424"/>
        <end position="451"/>
    </location>
</feature>
<dbReference type="EMBL" id="JAJSOF020000041">
    <property type="protein sequence ID" value="KAJ4425930.1"/>
    <property type="molecule type" value="Genomic_DNA"/>
</dbReference>
<feature type="domain" description="C2H2-type" evidence="12">
    <location>
        <begin position="536"/>
        <end position="563"/>
    </location>
</feature>
<evidence type="ECO:0000256" key="9">
    <source>
        <dbReference type="ARBA" id="ARBA00023163"/>
    </source>
</evidence>
<comment type="subcellular location">
    <subcellularLocation>
        <location evidence="1">Nucleus</location>
    </subcellularLocation>
</comment>
<protein>
    <recommendedName>
        <fullName evidence="12">C2H2-type domain-containing protein</fullName>
    </recommendedName>
</protein>
<evidence type="ECO:0000256" key="1">
    <source>
        <dbReference type="ARBA" id="ARBA00004123"/>
    </source>
</evidence>
<keyword evidence="3" id="KW-0479">Metal-binding</keyword>
<dbReference type="InterPro" id="IPR013087">
    <property type="entry name" value="Znf_C2H2_type"/>
</dbReference>
<accession>A0ABQ8RWB6</accession>
<reference evidence="13 14" key="1">
    <citation type="journal article" date="2022" name="Allergy">
        <title>Genome assembly and annotation of Periplaneta americana reveal a comprehensive cockroach allergen profile.</title>
        <authorList>
            <person name="Wang L."/>
            <person name="Xiong Q."/>
            <person name="Saelim N."/>
            <person name="Wang L."/>
            <person name="Nong W."/>
            <person name="Wan A.T."/>
            <person name="Shi M."/>
            <person name="Liu X."/>
            <person name="Cao Q."/>
            <person name="Hui J.H.L."/>
            <person name="Sookrung N."/>
            <person name="Leung T.F."/>
            <person name="Tungtrongchitr A."/>
            <person name="Tsui S.K.W."/>
        </authorList>
    </citation>
    <scope>NUCLEOTIDE SEQUENCE [LARGE SCALE GENOMIC DNA]</scope>
    <source>
        <strain evidence="13">PWHHKU_190912</strain>
    </source>
</reference>
<feature type="domain" description="C2H2-type" evidence="12">
    <location>
        <begin position="480"/>
        <end position="507"/>
    </location>
</feature>
<keyword evidence="5 11" id="KW-0863">Zinc-finger</keyword>
<dbReference type="SUPFAM" id="SSF57667">
    <property type="entry name" value="beta-beta-alpha zinc fingers"/>
    <property type="match status" value="5"/>
</dbReference>
<evidence type="ECO:0000259" key="12">
    <source>
        <dbReference type="PROSITE" id="PS50157"/>
    </source>
</evidence>
<dbReference type="PANTHER" id="PTHR24393:SF15">
    <property type="entry name" value="IP01243P-RELATED"/>
    <property type="match status" value="1"/>
</dbReference>
<keyword evidence="8" id="KW-0238">DNA-binding</keyword>
<feature type="domain" description="C2H2-type" evidence="12">
    <location>
        <begin position="564"/>
        <end position="591"/>
    </location>
</feature>
<dbReference type="Proteomes" id="UP001148838">
    <property type="component" value="Unassembled WGS sequence"/>
</dbReference>
<dbReference type="InterPro" id="IPR000477">
    <property type="entry name" value="RT_dom"/>
</dbReference>
<evidence type="ECO:0000256" key="7">
    <source>
        <dbReference type="ARBA" id="ARBA00023015"/>
    </source>
</evidence>
<evidence type="ECO:0000256" key="6">
    <source>
        <dbReference type="ARBA" id="ARBA00022833"/>
    </source>
</evidence>
<dbReference type="SMART" id="SM00355">
    <property type="entry name" value="ZnF_C2H2"/>
    <property type="match status" value="6"/>
</dbReference>
<dbReference type="Pfam" id="PF00096">
    <property type="entry name" value="zf-C2H2"/>
    <property type="match status" value="6"/>
</dbReference>
<dbReference type="PANTHER" id="PTHR24393">
    <property type="entry name" value="ZINC FINGER PROTEIN"/>
    <property type="match status" value="1"/>
</dbReference>
<evidence type="ECO:0000256" key="5">
    <source>
        <dbReference type="ARBA" id="ARBA00022771"/>
    </source>
</evidence>
<keyword evidence="9" id="KW-0804">Transcription</keyword>
<dbReference type="InterPro" id="IPR036236">
    <property type="entry name" value="Znf_C2H2_sf"/>
</dbReference>
<gene>
    <name evidence="13" type="ORF">ANN_27556</name>
</gene>
<dbReference type="PROSITE" id="PS00028">
    <property type="entry name" value="ZINC_FINGER_C2H2_1"/>
    <property type="match status" value="6"/>
</dbReference>
<evidence type="ECO:0000256" key="2">
    <source>
        <dbReference type="ARBA" id="ARBA00006991"/>
    </source>
</evidence>
<keyword evidence="6" id="KW-0862">Zinc</keyword>
<name>A0ABQ8RWB6_PERAM</name>
<organism evidence="13 14">
    <name type="scientific">Periplaneta americana</name>
    <name type="common">American cockroach</name>
    <name type="synonym">Blatta americana</name>
    <dbReference type="NCBI Taxonomy" id="6978"/>
    <lineage>
        <taxon>Eukaryota</taxon>
        <taxon>Metazoa</taxon>
        <taxon>Ecdysozoa</taxon>
        <taxon>Arthropoda</taxon>
        <taxon>Hexapoda</taxon>
        <taxon>Insecta</taxon>
        <taxon>Pterygota</taxon>
        <taxon>Neoptera</taxon>
        <taxon>Polyneoptera</taxon>
        <taxon>Dictyoptera</taxon>
        <taxon>Blattodea</taxon>
        <taxon>Blattoidea</taxon>
        <taxon>Blattidae</taxon>
        <taxon>Blattinae</taxon>
        <taxon>Periplaneta</taxon>
    </lineage>
</organism>
<evidence type="ECO:0000256" key="3">
    <source>
        <dbReference type="ARBA" id="ARBA00022723"/>
    </source>
</evidence>
<evidence type="ECO:0000313" key="14">
    <source>
        <dbReference type="Proteomes" id="UP001148838"/>
    </source>
</evidence>